<protein>
    <submittedName>
        <fullName evidence="3">Uncharacterized protein</fullName>
    </submittedName>
</protein>
<feature type="region of interest" description="Disordered" evidence="1">
    <location>
        <begin position="408"/>
        <end position="480"/>
    </location>
</feature>
<feature type="transmembrane region" description="Helical" evidence="2">
    <location>
        <begin position="170"/>
        <end position="190"/>
    </location>
</feature>
<feature type="compositionally biased region" description="Basic and acidic residues" evidence="1">
    <location>
        <begin position="430"/>
        <end position="446"/>
    </location>
</feature>
<organism evidence="3 4">
    <name type="scientific">Coniosporium apollinis (strain CBS 100218)</name>
    <name type="common">Rock-inhabiting black yeast</name>
    <dbReference type="NCBI Taxonomy" id="1168221"/>
    <lineage>
        <taxon>Eukaryota</taxon>
        <taxon>Fungi</taxon>
        <taxon>Dikarya</taxon>
        <taxon>Ascomycota</taxon>
        <taxon>Pezizomycotina</taxon>
        <taxon>Dothideomycetes</taxon>
        <taxon>Dothideomycetes incertae sedis</taxon>
        <taxon>Coniosporium</taxon>
    </lineage>
</organism>
<feature type="compositionally biased region" description="Basic and acidic residues" evidence="1">
    <location>
        <begin position="57"/>
        <end position="66"/>
    </location>
</feature>
<dbReference type="GeneID" id="19901599"/>
<evidence type="ECO:0000256" key="2">
    <source>
        <dbReference type="SAM" id="Phobius"/>
    </source>
</evidence>
<gene>
    <name evidence="3" type="ORF">W97_04288</name>
</gene>
<dbReference type="STRING" id="1168221.R7YT90"/>
<evidence type="ECO:0000256" key="1">
    <source>
        <dbReference type="SAM" id="MobiDB-lite"/>
    </source>
</evidence>
<dbReference type="AlphaFoldDB" id="R7YT90"/>
<keyword evidence="2" id="KW-0472">Membrane</keyword>
<reference evidence="4" key="1">
    <citation type="submission" date="2012-06" db="EMBL/GenBank/DDBJ databases">
        <title>The genome sequence of Coniosporium apollinis CBS 100218.</title>
        <authorList>
            <consortium name="The Broad Institute Genome Sequencing Platform"/>
            <person name="Cuomo C."/>
            <person name="Gorbushina A."/>
            <person name="Noack S."/>
            <person name="Walker B."/>
            <person name="Young S.K."/>
            <person name="Zeng Q."/>
            <person name="Gargeya S."/>
            <person name="Fitzgerald M."/>
            <person name="Haas B."/>
            <person name="Abouelleil A."/>
            <person name="Alvarado L."/>
            <person name="Arachchi H.M."/>
            <person name="Berlin A.M."/>
            <person name="Chapman S.B."/>
            <person name="Goldberg J."/>
            <person name="Griggs A."/>
            <person name="Gujja S."/>
            <person name="Hansen M."/>
            <person name="Howarth C."/>
            <person name="Imamovic A."/>
            <person name="Larimer J."/>
            <person name="McCowan C."/>
            <person name="Montmayeur A."/>
            <person name="Murphy C."/>
            <person name="Neiman D."/>
            <person name="Pearson M."/>
            <person name="Priest M."/>
            <person name="Roberts A."/>
            <person name="Saif S."/>
            <person name="Shea T."/>
            <person name="Sisk P."/>
            <person name="Sykes S."/>
            <person name="Wortman J."/>
            <person name="Nusbaum C."/>
            <person name="Birren B."/>
        </authorList>
    </citation>
    <scope>NUCLEOTIDE SEQUENCE [LARGE SCALE GENOMIC DNA]</scope>
    <source>
        <strain evidence="4">CBS 100218</strain>
    </source>
</reference>
<feature type="region of interest" description="Disordered" evidence="1">
    <location>
        <begin position="12"/>
        <end position="66"/>
    </location>
</feature>
<sequence>MGRQAYMARLAFGRSAFEPPEAETQSANHDAPSAQDTEGSSQTLDPGDAASGDVQQYDDRGHPINPRSRELARQLRRAKNDVLAAAGVVVRKIPVYRDGTAGEAGSRRVSQDDYDAESKALMFASWMAIVLRVSGTWWISSLRDRFLTFGVPADLPFTDILRRSYYHMGFYHFFFGGLPAQLLSLVISPWGLWPQYVIMLLDQLVITSTLSRRAVRAYLKSVPWIERTIVFSLELLSTPLIVYATYQRLGLLPSKPLFPPLRGLIPFTQASPIQAPPFPSRMSAAVLYTWAASILESPLVLSLIWRHASNVVQNAIREPFVAYICKPDRPDEHTIKETTERRNSYRSMLTKPPSFWRSFVRGTLSFVGWTAYEPVSPAFLTQSLDSPHDDAVTSPQPERQATALVALASPREPQELLITDSRGEGTAVAQERDSLGEREHEDHPRTTQDVLAAPVSGTSPPPTDSQVSRRPRKRHRVTPFSEEPAMMLDTVLSGCITELILLPLRAIILGKMVRSFASNPGLARQGICAPFAPWSGGIGPVVGLRALGSAASKVALCYAIELLIGLGVWGCEWALVTSVGRRYFNWGKL</sequence>
<dbReference type="eggNOG" id="ENOG502SQ74">
    <property type="taxonomic scope" value="Eukaryota"/>
</dbReference>
<feature type="compositionally biased region" description="Polar residues" evidence="1">
    <location>
        <begin position="23"/>
        <end position="44"/>
    </location>
</feature>
<dbReference type="HOGENOM" id="CLU_463077_0_0_1"/>
<keyword evidence="4" id="KW-1185">Reference proteome</keyword>
<dbReference type="Proteomes" id="UP000016924">
    <property type="component" value="Unassembled WGS sequence"/>
</dbReference>
<accession>R7YT90</accession>
<proteinExistence type="predicted"/>
<keyword evidence="2" id="KW-1133">Transmembrane helix</keyword>
<dbReference type="EMBL" id="JH767571">
    <property type="protein sequence ID" value="EON65053.1"/>
    <property type="molecule type" value="Genomic_DNA"/>
</dbReference>
<dbReference type="OMA" id="PRIRITS"/>
<name>R7YT90_CONA1</name>
<dbReference type="RefSeq" id="XP_007780370.1">
    <property type="nucleotide sequence ID" value="XM_007782180.1"/>
</dbReference>
<evidence type="ECO:0000313" key="3">
    <source>
        <dbReference type="EMBL" id="EON65053.1"/>
    </source>
</evidence>
<evidence type="ECO:0000313" key="4">
    <source>
        <dbReference type="Proteomes" id="UP000016924"/>
    </source>
</evidence>
<keyword evidence="2" id="KW-0812">Transmembrane</keyword>
<dbReference type="OrthoDB" id="5383784at2759"/>